<dbReference type="SUPFAM" id="SSF52047">
    <property type="entry name" value="RNI-like"/>
    <property type="match status" value="1"/>
</dbReference>
<evidence type="ECO:0000313" key="4">
    <source>
        <dbReference type="RefSeq" id="XP_009801994.1"/>
    </source>
</evidence>
<evidence type="ECO:0000259" key="2">
    <source>
        <dbReference type="Pfam" id="PF24758"/>
    </source>
</evidence>
<evidence type="ECO:0000259" key="1">
    <source>
        <dbReference type="Pfam" id="PF00646"/>
    </source>
</evidence>
<dbReference type="InterPro" id="IPR036047">
    <property type="entry name" value="F-box-like_dom_sf"/>
</dbReference>
<protein>
    <submittedName>
        <fullName evidence="4 5">F-box/FBD/LRR-repeat protein At1g13570-like</fullName>
    </submittedName>
</protein>
<dbReference type="Pfam" id="PF00646">
    <property type="entry name" value="F-box"/>
    <property type="match status" value="1"/>
</dbReference>
<dbReference type="Pfam" id="PF24758">
    <property type="entry name" value="LRR_At5g56370"/>
    <property type="match status" value="1"/>
</dbReference>
<reference evidence="3" key="1">
    <citation type="journal article" date="2013" name="Genome Biol.">
        <title>Reference genomes and transcriptomes of Nicotiana sylvestris and Nicotiana tomentosiformis.</title>
        <authorList>
            <person name="Sierro N."/>
            <person name="Battey J.N."/>
            <person name="Ouadi S."/>
            <person name="Bovet L."/>
            <person name="Goepfert S."/>
            <person name="Bakaher N."/>
            <person name="Peitsch M.C."/>
            <person name="Ivanov N.V."/>
        </authorList>
    </citation>
    <scope>NUCLEOTIDE SEQUENCE [LARGE SCALE GENOMIC DNA]</scope>
</reference>
<dbReference type="PANTHER" id="PTHR31639">
    <property type="entry name" value="F-BOX PROTEIN-LIKE"/>
    <property type="match status" value="1"/>
</dbReference>
<dbReference type="eggNOG" id="ENOG502RRKM">
    <property type="taxonomic scope" value="Eukaryota"/>
</dbReference>
<evidence type="ECO:0000313" key="5">
    <source>
        <dbReference type="RefSeq" id="XP_009801995.1"/>
    </source>
</evidence>
<gene>
    <name evidence="4 5" type="primary">LOC104247629</name>
</gene>
<name>A0A1U7YS01_NICSY</name>
<dbReference type="SUPFAM" id="SSF81383">
    <property type="entry name" value="F-box domain"/>
    <property type="match status" value="1"/>
</dbReference>
<feature type="domain" description="F-box" evidence="1">
    <location>
        <begin position="19"/>
        <end position="55"/>
    </location>
</feature>
<evidence type="ECO:0000313" key="3">
    <source>
        <dbReference type="Proteomes" id="UP000189701"/>
    </source>
</evidence>
<organism evidence="3 4">
    <name type="scientific">Nicotiana sylvestris</name>
    <name type="common">Wood tobacco</name>
    <name type="synonym">South American tobacco</name>
    <dbReference type="NCBI Taxonomy" id="4096"/>
    <lineage>
        <taxon>Eukaryota</taxon>
        <taxon>Viridiplantae</taxon>
        <taxon>Streptophyta</taxon>
        <taxon>Embryophyta</taxon>
        <taxon>Tracheophyta</taxon>
        <taxon>Spermatophyta</taxon>
        <taxon>Magnoliopsida</taxon>
        <taxon>eudicotyledons</taxon>
        <taxon>Gunneridae</taxon>
        <taxon>Pentapetalae</taxon>
        <taxon>asterids</taxon>
        <taxon>lamiids</taxon>
        <taxon>Solanales</taxon>
        <taxon>Solanaceae</taxon>
        <taxon>Nicotianoideae</taxon>
        <taxon>Nicotianeae</taxon>
        <taxon>Nicotiana</taxon>
    </lineage>
</organism>
<accession>A0A1U7YS01</accession>
<dbReference type="PANTHER" id="PTHR31639:SF176">
    <property type="entry name" value="F-BOX DOMAIN-CONTAINING PROTEIN"/>
    <property type="match status" value="1"/>
</dbReference>
<dbReference type="RefSeq" id="XP_009801995.1">
    <property type="nucleotide sequence ID" value="XM_009803693.1"/>
</dbReference>
<dbReference type="Proteomes" id="UP000189701">
    <property type="component" value="Unplaced"/>
</dbReference>
<dbReference type="OrthoDB" id="1274461at2759"/>
<dbReference type="InterPro" id="IPR032675">
    <property type="entry name" value="LRR_dom_sf"/>
</dbReference>
<keyword evidence="3" id="KW-1185">Reference proteome</keyword>
<dbReference type="AlphaFoldDB" id="A0A1U7YS01"/>
<dbReference type="RefSeq" id="XP_009801994.1">
    <property type="nucleotide sequence ID" value="XM_009803692.1"/>
</dbReference>
<dbReference type="InterPro" id="IPR055411">
    <property type="entry name" value="LRR_FXL15/At3g58940/PEG3-like"/>
</dbReference>
<reference evidence="4 5" key="2">
    <citation type="submission" date="2025-04" db="UniProtKB">
        <authorList>
            <consortium name="RefSeq"/>
        </authorList>
    </citation>
    <scope>IDENTIFICATION</scope>
    <source>
        <tissue evidence="4 5">Leaf</tissue>
    </source>
</reference>
<sequence length="420" mass="47737">MMPPEDKKHCSQTLPPDVLSNLPEYVIDSILMCLPFKDAVRTSVLSNNWRYKWCGLPELTLDEAVWTTKKNLFFHTAEITKIISHILIFHAGAITKFILCVPKSRSCHMIDDLIYFLSKNGIQHFVLELPFRDDPHKLPSSFFKCLQLRHLTLQKCLVIPPPAFKGFDRLIRLELCEVTISSELLGSLISHCLLLEHLVLHIADYYSKVIEINAPRLRSFYFAGSIRSILIKSAPLLEKLLLTDNETGYFGAEKWDIVKFFESFSALEHLCVNMLFAAEVGEMPTRLPFDLSCVKQLYITVDLYDSAEVSCALCLIRSFPCIQYMEIQEACCNDSVADHRVELPSDVTFNHLKEVKLIFTSGSIIEMQLAKLLLVKSPALVRMLIESCRAKGTATVKKLVDELTTFQGASPEAEVVFIKR</sequence>
<dbReference type="KEGG" id="nsy:104247629"/>
<dbReference type="Gene3D" id="3.80.10.10">
    <property type="entry name" value="Ribonuclease Inhibitor"/>
    <property type="match status" value="1"/>
</dbReference>
<proteinExistence type="predicted"/>
<feature type="domain" description="F-box/LRR-repeat protein 15/At3g58940/PEG3-like LRR" evidence="2">
    <location>
        <begin position="112"/>
        <end position="325"/>
    </location>
</feature>
<dbReference type="STRING" id="4096.A0A1U7YS01"/>
<dbReference type="GeneID" id="104247629"/>
<dbReference type="InterPro" id="IPR001810">
    <property type="entry name" value="F-box_dom"/>
</dbReference>